<protein>
    <submittedName>
        <fullName evidence="1">Uncharacterized protein</fullName>
    </submittedName>
</protein>
<dbReference type="HOGENOM" id="CLU_2964594_0_0_1"/>
<reference evidence="1" key="1">
    <citation type="journal article" date="2013" name="Nat. Commun.">
        <title>Whole-genome sequencing of Oryza brachyantha reveals mechanisms underlying Oryza genome evolution.</title>
        <authorList>
            <person name="Chen J."/>
            <person name="Huang Q."/>
            <person name="Gao D."/>
            <person name="Wang J."/>
            <person name="Lang Y."/>
            <person name="Liu T."/>
            <person name="Li B."/>
            <person name="Bai Z."/>
            <person name="Luis Goicoechea J."/>
            <person name="Liang C."/>
            <person name="Chen C."/>
            <person name="Zhang W."/>
            <person name="Sun S."/>
            <person name="Liao Y."/>
            <person name="Zhang X."/>
            <person name="Yang L."/>
            <person name="Song C."/>
            <person name="Wang M."/>
            <person name="Shi J."/>
            <person name="Liu G."/>
            <person name="Liu J."/>
            <person name="Zhou H."/>
            <person name="Zhou W."/>
            <person name="Yu Q."/>
            <person name="An N."/>
            <person name="Chen Y."/>
            <person name="Cai Q."/>
            <person name="Wang B."/>
            <person name="Liu B."/>
            <person name="Min J."/>
            <person name="Huang Y."/>
            <person name="Wu H."/>
            <person name="Li Z."/>
            <person name="Zhang Y."/>
            <person name="Yin Y."/>
            <person name="Song W."/>
            <person name="Jiang J."/>
            <person name="Jackson S.A."/>
            <person name="Wing R.A."/>
            <person name="Wang J."/>
            <person name="Chen M."/>
        </authorList>
    </citation>
    <scope>NUCLEOTIDE SEQUENCE [LARGE SCALE GENOMIC DNA]</scope>
    <source>
        <strain evidence="1">cv. IRGC 101232</strain>
    </source>
</reference>
<dbReference type="EnsemblPlants" id="OB07G27210.1">
    <property type="protein sequence ID" value="OB07G27210.1"/>
    <property type="gene ID" value="OB07G27210"/>
</dbReference>
<name>J3MMT9_ORYBR</name>
<keyword evidence="2" id="KW-1185">Reference proteome</keyword>
<dbReference type="AlphaFoldDB" id="J3MMT9"/>
<reference evidence="1" key="2">
    <citation type="submission" date="2013-04" db="UniProtKB">
        <authorList>
            <consortium name="EnsemblPlants"/>
        </authorList>
    </citation>
    <scope>IDENTIFICATION</scope>
</reference>
<dbReference type="Gramene" id="OB07G27210.1">
    <property type="protein sequence ID" value="OB07G27210.1"/>
    <property type="gene ID" value="OB07G27210"/>
</dbReference>
<evidence type="ECO:0000313" key="2">
    <source>
        <dbReference type="Proteomes" id="UP000006038"/>
    </source>
</evidence>
<dbReference type="Proteomes" id="UP000006038">
    <property type="component" value="Chromosome 7"/>
</dbReference>
<evidence type="ECO:0000313" key="1">
    <source>
        <dbReference type="EnsemblPlants" id="OB07G27210.1"/>
    </source>
</evidence>
<sequence>MMGLVITSIGISTFKKIGCFAWSRFSVRRESARILTSPFFSFVADAKTDRCLLRVWIET</sequence>
<proteinExistence type="predicted"/>
<organism evidence="1">
    <name type="scientific">Oryza brachyantha</name>
    <name type="common">malo sina</name>
    <dbReference type="NCBI Taxonomy" id="4533"/>
    <lineage>
        <taxon>Eukaryota</taxon>
        <taxon>Viridiplantae</taxon>
        <taxon>Streptophyta</taxon>
        <taxon>Embryophyta</taxon>
        <taxon>Tracheophyta</taxon>
        <taxon>Spermatophyta</taxon>
        <taxon>Magnoliopsida</taxon>
        <taxon>Liliopsida</taxon>
        <taxon>Poales</taxon>
        <taxon>Poaceae</taxon>
        <taxon>BOP clade</taxon>
        <taxon>Oryzoideae</taxon>
        <taxon>Oryzeae</taxon>
        <taxon>Oryzinae</taxon>
        <taxon>Oryza</taxon>
    </lineage>
</organism>
<accession>J3MMT9</accession>